<keyword evidence="7 11" id="KW-0332">GMP biosynthesis</keyword>
<feature type="active site" description="Nucleophile" evidence="11">
    <location>
        <position position="85"/>
    </location>
</feature>
<dbReference type="HAMAP" id="MF_00344">
    <property type="entry name" value="GMP_synthase"/>
    <property type="match status" value="1"/>
</dbReference>
<evidence type="ECO:0000256" key="7">
    <source>
        <dbReference type="ARBA" id="ARBA00022749"/>
    </source>
</evidence>
<dbReference type="InterPro" id="IPR022310">
    <property type="entry name" value="NAD/GMP_synthase"/>
</dbReference>
<dbReference type="NCBIfam" id="NF000848">
    <property type="entry name" value="PRK00074.1"/>
    <property type="match status" value="1"/>
</dbReference>
<evidence type="ECO:0000256" key="6">
    <source>
        <dbReference type="ARBA" id="ARBA00022741"/>
    </source>
</evidence>
<dbReference type="EMBL" id="SNZJ01000007">
    <property type="protein sequence ID" value="TDR54318.1"/>
    <property type="molecule type" value="Genomic_DNA"/>
</dbReference>
<keyword evidence="10 11" id="KW-0315">Glutamine amidotransferase</keyword>
<dbReference type="FunFam" id="3.40.50.620:FF:000001">
    <property type="entry name" value="GMP synthase [glutamine-hydrolyzing]"/>
    <property type="match status" value="1"/>
</dbReference>
<dbReference type="SUPFAM" id="SSF54810">
    <property type="entry name" value="GMP synthetase C-terminal dimerisation domain"/>
    <property type="match status" value="1"/>
</dbReference>
<gene>
    <name evidence="11" type="primary">guaA</name>
    <name evidence="14" type="ORF">DFP85_10791</name>
</gene>
<dbReference type="GO" id="GO:0005829">
    <property type="term" value="C:cytosol"/>
    <property type="evidence" value="ECO:0007669"/>
    <property type="project" value="TreeGrafter"/>
</dbReference>
<comment type="caution">
    <text evidence="14">The sequence shown here is derived from an EMBL/GenBank/DDBJ whole genome shotgun (WGS) entry which is preliminary data.</text>
</comment>
<feature type="active site" evidence="11">
    <location>
        <position position="181"/>
    </location>
</feature>
<evidence type="ECO:0000256" key="8">
    <source>
        <dbReference type="ARBA" id="ARBA00022755"/>
    </source>
</evidence>
<evidence type="ECO:0000256" key="10">
    <source>
        <dbReference type="ARBA" id="ARBA00022962"/>
    </source>
</evidence>
<dbReference type="FunFam" id="3.30.300.10:FF:000002">
    <property type="entry name" value="GMP synthase [glutamine-hydrolyzing]"/>
    <property type="match status" value="1"/>
</dbReference>
<evidence type="ECO:0000256" key="4">
    <source>
        <dbReference type="ARBA" id="ARBA00021562"/>
    </source>
</evidence>
<dbReference type="PANTHER" id="PTHR11922:SF2">
    <property type="entry name" value="GMP SYNTHASE [GLUTAMINE-HYDROLYZING]"/>
    <property type="match status" value="1"/>
</dbReference>
<dbReference type="NCBIfam" id="TIGR00888">
    <property type="entry name" value="guaA_Nterm"/>
    <property type="match status" value="1"/>
</dbReference>
<dbReference type="Pfam" id="PF00958">
    <property type="entry name" value="GMP_synt_C"/>
    <property type="match status" value="1"/>
</dbReference>
<dbReference type="PRINTS" id="PR00099">
    <property type="entry name" value="CPSGATASE"/>
</dbReference>
<dbReference type="InterPro" id="IPR029062">
    <property type="entry name" value="Class_I_gatase-like"/>
</dbReference>
<protein>
    <recommendedName>
        <fullName evidence="4 11">GMP synthase [glutamine-hydrolyzing]</fullName>
        <ecNumber evidence="3 11">6.3.5.2</ecNumber>
    </recommendedName>
    <alternativeName>
        <fullName evidence="11">GMP synthetase</fullName>
    </alternativeName>
    <alternativeName>
        <fullName evidence="11">Glutamine amidotransferase</fullName>
    </alternativeName>
</protein>
<dbReference type="PRINTS" id="PR00096">
    <property type="entry name" value="GATASE"/>
</dbReference>
<evidence type="ECO:0000313" key="15">
    <source>
        <dbReference type="Proteomes" id="UP000295212"/>
    </source>
</evidence>
<dbReference type="InterPro" id="IPR017926">
    <property type="entry name" value="GATASE"/>
</dbReference>
<dbReference type="PROSITE" id="PS51553">
    <property type="entry name" value="GMPS_ATP_PPASE"/>
    <property type="match status" value="1"/>
</dbReference>
<dbReference type="Gene3D" id="3.30.300.10">
    <property type="match status" value="1"/>
</dbReference>
<reference evidence="14 15" key="1">
    <citation type="submission" date="2019-03" db="EMBL/GenBank/DDBJ databases">
        <title>Genomic Encyclopedia of Type Strains, Phase III (KMG-III): the genomes of soil and plant-associated and newly described type strains.</title>
        <authorList>
            <person name="Whitman W."/>
        </authorList>
    </citation>
    <scope>NUCLEOTIDE SEQUENCE [LARGE SCALE GENOMIC DNA]</scope>
    <source>
        <strain evidence="14 15">CECT 5797</strain>
    </source>
</reference>
<comment type="subunit">
    <text evidence="11">Homodimer.</text>
</comment>
<dbReference type="PROSITE" id="PS51273">
    <property type="entry name" value="GATASE_TYPE_1"/>
    <property type="match status" value="1"/>
</dbReference>
<dbReference type="UniPathway" id="UPA00189">
    <property type="reaction ID" value="UER00296"/>
</dbReference>
<dbReference type="CDD" id="cd01997">
    <property type="entry name" value="GMP_synthase_C"/>
    <property type="match status" value="1"/>
</dbReference>
<dbReference type="EC" id="6.3.5.2" evidence="3 11"/>
<dbReference type="InterPro" id="IPR014729">
    <property type="entry name" value="Rossmann-like_a/b/a_fold"/>
</dbReference>
<dbReference type="InterPro" id="IPR022955">
    <property type="entry name" value="GMP_synthase"/>
</dbReference>
<evidence type="ECO:0000256" key="1">
    <source>
        <dbReference type="ARBA" id="ARBA00002332"/>
    </source>
</evidence>
<dbReference type="GO" id="GO:0003921">
    <property type="term" value="F:GMP synthase activity"/>
    <property type="evidence" value="ECO:0007669"/>
    <property type="project" value="InterPro"/>
</dbReference>
<comment type="catalytic activity">
    <reaction evidence="11">
        <text>XMP + L-glutamine + ATP + H2O = GMP + L-glutamate + AMP + diphosphate + 2 H(+)</text>
        <dbReference type="Rhea" id="RHEA:11680"/>
        <dbReference type="ChEBI" id="CHEBI:15377"/>
        <dbReference type="ChEBI" id="CHEBI:15378"/>
        <dbReference type="ChEBI" id="CHEBI:29985"/>
        <dbReference type="ChEBI" id="CHEBI:30616"/>
        <dbReference type="ChEBI" id="CHEBI:33019"/>
        <dbReference type="ChEBI" id="CHEBI:57464"/>
        <dbReference type="ChEBI" id="CHEBI:58115"/>
        <dbReference type="ChEBI" id="CHEBI:58359"/>
        <dbReference type="ChEBI" id="CHEBI:456215"/>
        <dbReference type="EC" id="6.3.5.2"/>
    </reaction>
</comment>
<proteinExistence type="inferred from homology"/>
<evidence type="ECO:0000313" key="14">
    <source>
        <dbReference type="EMBL" id="TDR54318.1"/>
    </source>
</evidence>
<dbReference type="CDD" id="cd01742">
    <property type="entry name" value="GATase1_GMP_Synthase"/>
    <property type="match status" value="1"/>
</dbReference>
<dbReference type="PANTHER" id="PTHR11922">
    <property type="entry name" value="GMP SYNTHASE-RELATED"/>
    <property type="match status" value="1"/>
</dbReference>
<feature type="domain" description="GMPS ATP-PPase" evidence="13">
    <location>
        <begin position="208"/>
        <end position="400"/>
    </location>
</feature>
<evidence type="ECO:0000256" key="2">
    <source>
        <dbReference type="ARBA" id="ARBA00005153"/>
    </source>
</evidence>
<sequence length="525" mass="58522">MTDIHAHKILILDFGSQYTQLIARRVREIGVYSEVRAFDITEAEIREYAPNGIILAGGPESVTELDSPRAPQCVFEMGLPVLGICYGMQTMAEQLGGAVEGSHIHEFGYAQIRLDAETALFRDISDHIDHETGRNLLDVWMSHGDKVSRVPDAFTVTASTPSCPIAAMAWEEKRFYGVQFHPEVTHTLQGLRILEHFVLEICGAERLWTPAQIIEDQIARVREQVGDRHVLLGLSGGVDSSVVAALLHKAIGDQLTCVFVDNGLLRKAEGDQVMETFARHMGVKVIRVDAEELFLDKLKGEADPEAKRKIIGNTFIDVFDDEAGKIEGVDFLAQGTIYPDVIESAAAKTGKAHVIKSHHNVGGLPETMKLKLVEPLRELFKDEVRKLGVELGLPYDMVYRHPFPGPGLGVRILGEVKKEYADILREADAIFIQELHNAGWYHKTSQAFAVFLPVRSVGVVGDARRYEWVIALRAVETIDFMTARWAHLPYELLEKVSNRIINEITGVSRVTYDVSSKPPATIEWE</sequence>
<feature type="active site" evidence="11">
    <location>
        <position position="183"/>
    </location>
</feature>
<keyword evidence="8 11" id="KW-0658">Purine biosynthesis</keyword>
<evidence type="ECO:0000256" key="11">
    <source>
        <dbReference type="HAMAP-Rule" id="MF_00344"/>
    </source>
</evidence>
<dbReference type="Gene3D" id="3.40.50.880">
    <property type="match status" value="1"/>
</dbReference>
<dbReference type="Proteomes" id="UP000295212">
    <property type="component" value="Unassembled WGS sequence"/>
</dbReference>
<evidence type="ECO:0000259" key="13">
    <source>
        <dbReference type="PROSITE" id="PS51553"/>
    </source>
</evidence>
<name>A0A4R6ZPD7_9GAMM</name>
<dbReference type="PRINTS" id="PR00097">
    <property type="entry name" value="ANTSNTHASEII"/>
</dbReference>
<dbReference type="Pfam" id="PF02540">
    <property type="entry name" value="NAD_synthase"/>
    <property type="match status" value="1"/>
</dbReference>
<comment type="function">
    <text evidence="1 11">Catalyzes the synthesis of GMP from XMP.</text>
</comment>
<evidence type="ECO:0000256" key="12">
    <source>
        <dbReference type="PROSITE-ProRule" id="PRU00886"/>
    </source>
</evidence>
<dbReference type="AlphaFoldDB" id="A0A4R6ZPD7"/>
<keyword evidence="5 11" id="KW-0436">Ligase</keyword>
<dbReference type="InterPro" id="IPR001674">
    <property type="entry name" value="GMP_synth_C"/>
</dbReference>
<dbReference type="InterPro" id="IPR025777">
    <property type="entry name" value="GMPS_ATP_PPase_dom"/>
</dbReference>
<dbReference type="SUPFAM" id="SSF52402">
    <property type="entry name" value="Adenine nucleotide alpha hydrolases-like"/>
    <property type="match status" value="1"/>
</dbReference>
<dbReference type="Gene3D" id="3.40.50.620">
    <property type="entry name" value="HUPs"/>
    <property type="match status" value="1"/>
</dbReference>
<dbReference type="InterPro" id="IPR004739">
    <property type="entry name" value="GMP_synth_GATase"/>
</dbReference>
<dbReference type="Pfam" id="PF00117">
    <property type="entry name" value="GATase"/>
    <property type="match status" value="1"/>
</dbReference>
<comment type="pathway">
    <text evidence="2 11">Purine metabolism; GMP biosynthesis; GMP from XMP (L-Gln route): step 1/1.</text>
</comment>
<evidence type="ECO:0000256" key="9">
    <source>
        <dbReference type="ARBA" id="ARBA00022840"/>
    </source>
</evidence>
<keyword evidence="6 11" id="KW-0547">Nucleotide-binding</keyword>
<dbReference type="FunFam" id="3.40.50.880:FF:000001">
    <property type="entry name" value="GMP synthase [glutamine-hydrolyzing]"/>
    <property type="match status" value="1"/>
</dbReference>
<evidence type="ECO:0000256" key="3">
    <source>
        <dbReference type="ARBA" id="ARBA00012746"/>
    </source>
</evidence>
<organism evidence="14 15">
    <name type="scientific">Halomonas ventosae</name>
    <dbReference type="NCBI Taxonomy" id="229007"/>
    <lineage>
        <taxon>Bacteria</taxon>
        <taxon>Pseudomonadati</taxon>
        <taxon>Pseudomonadota</taxon>
        <taxon>Gammaproteobacteria</taxon>
        <taxon>Oceanospirillales</taxon>
        <taxon>Halomonadaceae</taxon>
        <taxon>Halomonas</taxon>
    </lineage>
</organism>
<dbReference type="SUPFAM" id="SSF52317">
    <property type="entry name" value="Class I glutamine amidotransferase-like"/>
    <property type="match status" value="1"/>
</dbReference>
<dbReference type="GO" id="GO:0005524">
    <property type="term" value="F:ATP binding"/>
    <property type="evidence" value="ECO:0007669"/>
    <property type="project" value="UniProtKB-UniRule"/>
</dbReference>
<evidence type="ECO:0000256" key="5">
    <source>
        <dbReference type="ARBA" id="ARBA00022598"/>
    </source>
</evidence>
<dbReference type="NCBIfam" id="TIGR00884">
    <property type="entry name" value="guaA_Cterm"/>
    <property type="match status" value="1"/>
</dbReference>
<dbReference type="RefSeq" id="WP_133635739.1">
    <property type="nucleotide sequence ID" value="NZ_SNZJ01000007.1"/>
</dbReference>
<keyword evidence="9 11" id="KW-0067">ATP-binding</keyword>
<feature type="binding site" evidence="12">
    <location>
        <begin position="235"/>
        <end position="241"/>
    </location>
    <ligand>
        <name>ATP</name>
        <dbReference type="ChEBI" id="CHEBI:30616"/>
    </ligand>
</feature>
<dbReference type="OrthoDB" id="9802219at2"/>
<accession>A0A4R6ZPD7</accession>